<accession>A0A8S1GR03</accession>
<dbReference type="OrthoDB" id="5857577at2759"/>
<feature type="transmembrane region" description="Helical" evidence="2">
    <location>
        <begin position="166"/>
        <end position="188"/>
    </location>
</feature>
<protein>
    <submittedName>
        <fullName evidence="3">Uncharacterized protein</fullName>
    </submittedName>
</protein>
<keyword evidence="2" id="KW-1133">Transmembrane helix</keyword>
<feature type="compositionally biased region" description="Low complexity" evidence="1">
    <location>
        <begin position="103"/>
        <end position="133"/>
    </location>
</feature>
<reference evidence="3" key="1">
    <citation type="submission" date="2020-10" db="EMBL/GenBank/DDBJ databases">
        <authorList>
            <person name="Kikuchi T."/>
        </authorList>
    </citation>
    <scope>NUCLEOTIDE SEQUENCE</scope>
    <source>
        <strain evidence="3">NKZ352</strain>
    </source>
</reference>
<dbReference type="AlphaFoldDB" id="A0A8S1GR03"/>
<evidence type="ECO:0000256" key="1">
    <source>
        <dbReference type="SAM" id="MobiDB-lite"/>
    </source>
</evidence>
<evidence type="ECO:0000256" key="2">
    <source>
        <dbReference type="SAM" id="Phobius"/>
    </source>
</evidence>
<organism evidence="3 4">
    <name type="scientific">Caenorhabditis auriculariae</name>
    <dbReference type="NCBI Taxonomy" id="2777116"/>
    <lineage>
        <taxon>Eukaryota</taxon>
        <taxon>Metazoa</taxon>
        <taxon>Ecdysozoa</taxon>
        <taxon>Nematoda</taxon>
        <taxon>Chromadorea</taxon>
        <taxon>Rhabditida</taxon>
        <taxon>Rhabditina</taxon>
        <taxon>Rhabditomorpha</taxon>
        <taxon>Rhabditoidea</taxon>
        <taxon>Rhabditidae</taxon>
        <taxon>Peloderinae</taxon>
        <taxon>Caenorhabditis</taxon>
    </lineage>
</organism>
<dbReference type="EMBL" id="CAJGYM010000004">
    <property type="protein sequence ID" value="CAD6186065.1"/>
    <property type="molecule type" value="Genomic_DNA"/>
</dbReference>
<gene>
    <name evidence="3" type="ORF">CAUJ_LOCUS1984</name>
</gene>
<proteinExistence type="predicted"/>
<feature type="region of interest" description="Disordered" evidence="1">
    <location>
        <begin position="71"/>
        <end position="144"/>
    </location>
</feature>
<name>A0A8S1GR03_9PELO</name>
<comment type="caution">
    <text evidence="3">The sequence shown here is derived from an EMBL/GenBank/DDBJ whole genome shotgun (WGS) entry which is preliminary data.</text>
</comment>
<evidence type="ECO:0000313" key="3">
    <source>
        <dbReference type="EMBL" id="CAD6186065.1"/>
    </source>
</evidence>
<keyword evidence="2" id="KW-0812">Transmembrane</keyword>
<dbReference type="Proteomes" id="UP000835052">
    <property type="component" value="Unassembled WGS sequence"/>
</dbReference>
<keyword evidence="2" id="KW-0472">Membrane</keyword>
<feature type="compositionally biased region" description="Low complexity" evidence="1">
    <location>
        <begin position="71"/>
        <end position="88"/>
    </location>
</feature>
<keyword evidence="4" id="KW-1185">Reference proteome</keyword>
<sequence length="202" mass="22179">MSTADRSKAGYMPIYDDVATYGSETTSSSPSSPVSTVLTDACTSSPTLSSNDRHCPVYENLEELTRLCTYSSSSTSSTSLPKSQKPSLNMDFLKSIPPPPLQEPKQPVYPYMGTSTSSSSASSTGTSSSTSSSQRRTPLRPLDMRPLSVPHREMARIQRANSHRTLIVILTMCTAFVIVIAFSIWYFFDEIDHHLSTISEIF</sequence>
<evidence type="ECO:0000313" key="4">
    <source>
        <dbReference type="Proteomes" id="UP000835052"/>
    </source>
</evidence>